<accession>A0A0V1GSN3</accession>
<sequence>MEVLEIFTKCESIKALDAENECWYPGATPGAKIPKNSKILKNCLRHSLGRSLRANKNLHIPSGYALGILLHNICPQAMQILHMQIFLCPQATPGALPEAKFLKF</sequence>
<dbReference type="Proteomes" id="UP000055024">
    <property type="component" value="Unassembled WGS sequence"/>
</dbReference>
<dbReference type="AlphaFoldDB" id="A0A0V1GSN3"/>
<dbReference type="EMBL" id="JYDP01000322">
    <property type="protein sequence ID" value="KRZ01184.1"/>
    <property type="molecule type" value="Genomic_DNA"/>
</dbReference>
<dbReference type="OrthoDB" id="5935514at2759"/>
<keyword evidence="2" id="KW-1185">Reference proteome</keyword>
<proteinExistence type="predicted"/>
<evidence type="ECO:0000313" key="1">
    <source>
        <dbReference type="EMBL" id="KRZ01184.1"/>
    </source>
</evidence>
<name>A0A0V1GSN3_9BILA</name>
<reference evidence="1 2" key="1">
    <citation type="submission" date="2015-01" db="EMBL/GenBank/DDBJ databases">
        <title>Evolution of Trichinella species and genotypes.</title>
        <authorList>
            <person name="Korhonen P.K."/>
            <person name="Edoardo P."/>
            <person name="Giuseppe L.R."/>
            <person name="Gasser R.B."/>
        </authorList>
    </citation>
    <scope>NUCLEOTIDE SEQUENCE [LARGE SCALE GENOMIC DNA]</scope>
    <source>
        <strain evidence="1">ISS1029</strain>
    </source>
</reference>
<comment type="caution">
    <text evidence="1">The sequence shown here is derived from an EMBL/GenBank/DDBJ whole genome shotgun (WGS) entry which is preliminary data.</text>
</comment>
<organism evidence="1 2">
    <name type="scientific">Trichinella zimbabwensis</name>
    <dbReference type="NCBI Taxonomy" id="268475"/>
    <lineage>
        <taxon>Eukaryota</taxon>
        <taxon>Metazoa</taxon>
        <taxon>Ecdysozoa</taxon>
        <taxon>Nematoda</taxon>
        <taxon>Enoplea</taxon>
        <taxon>Dorylaimia</taxon>
        <taxon>Trichinellida</taxon>
        <taxon>Trichinellidae</taxon>
        <taxon>Trichinella</taxon>
    </lineage>
</organism>
<gene>
    <name evidence="1" type="ORF">T11_13910</name>
</gene>
<evidence type="ECO:0000313" key="2">
    <source>
        <dbReference type="Proteomes" id="UP000055024"/>
    </source>
</evidence>
<protein>
    <submittedName>
        <fullName evidence="1">Uncharacterized protein</fullName>
    </submittedName>
</protein>